<feature type="compositionally biased region" description="Basic and acidic residues" evidence="3">
    <location>
        <begin position="386"/>
        <end position="405"/>
    </location>
</feature>
<keyword evidence="1 2" id="KW-0694">RNA-binding</keyword>
<dbReference type="Proteomes" id="UP001341840">
    <property type="component" value="Unassembled WGS sequence"/>
</dbReference>
<feature type="compositionally biased region" description="Basic residues" evidence="3">
    <location>
        <begin position="512"/>
        <end position="523"/>
    </location>
</feature>
<accession>A0ABU6VF18</accession>
<evidence type="ECO:0000313" key="6">
    <source>
        <dbReference type="Proteomes" id="UP001341840"/>
    </source>
</evidence>
<keyword evidence="6" id="KW-1185">Reference proteome</keyword>
<dbReference type="Gene3D" id="3.30.70.330">
    <property type="match status" value="1"/>
</dbReference>
<feature type="compositionally biased region" description="Basic and acidic residues" evidence="3">
    <location>
        <begin position="309"/>
        <end position="320"/>
    </location>
</feature>
<proteinExistence type="predicted"/>
<feature type="domain" description="RRM" evidence="4">
    <location>
        <begin position="10"/>
        <end position="96"/>
    </location>
</feature>
<evidence type="ECO:0000256" key="3">
    <source>
        <dbReference type="SAM" id="MobiDB-lite"/>
    </source>
</evidence>
<dbReference type="InterPro" id="IPR012677">
    <property type="entry name" value="Nucleotide-bd_a/b_plait_sf"/>
</dbReference>
<evidence type="ECO:0000313" key="5">
    <source>
        <dbReference type="EMBL" id="MED6171537.1"/>
    </source>
</evidence>
<comment type="caution">
    <text evidence="5">The sequence shown here is derived from an EMBL/GenBank/DDBJ whole genome shotgun (WGS) entry which is preliminary data.</text>
</comment>
<dbReference type="PROSITE" id="PS50102">
    <property type="entry name" value="RRM"/>
    <property type="match status" value="1"/>
</dbReference>
<dbReference type="EMBL" id="JASCZI010151266">
    <property type="protein sequence ID" value="MED6171537.1"/>
    <property type="molecule type" value="Genomic_DNA"/>
</dbReference>
<reference evidence="5 6" key="1">
    <citation type="journal article" date="2023" name="Plants (Basel)">
        <title>Bridging the Gap: Combining Genomics and Transcriptomics Approaches to Understand Stylosanthes scabra, an Orphan Legume from the Brazilian Caatinga.</title>
        <authorList>
            <person name="Ferreira-Neto J.R.C."/>
            <person name="da Silva M.D."/>
            <person name="Binneck E."/>
            <person name="de Melo N.F."/>
            <person name="da Silva R.H."/>
            <person name="de Melo A.L.T.M."/>
            <person name="Pandolfi V."/>
            <person name="Bustamante F.O."/>
            <person name="Brasileiro-Vidal A.C."/>
            <person name="Benko-Iseppon A.M."/>
        </authorList>
    </citation>
    <scope>NUCLEOTIDE SEQUENCE [LARGE SCALE GENOMIC DNA]</scope>
    <source>
        <tissue evidence="5">Leaves</tissue>
    </source>
</reference>
<dbReference type="PANTHER" id="PTHR21245">
    <property type="entry name" value="HETEROGENEOUS NUCLEAR RIBONUCLEOPROTEIN"/>
    <property type="match status" value="1"/>
</dbReference>
<feature type="compositionally biased region" description="Basic and acidic residues" evidence="3">
    <location>
        <begin position="231"/>
        <end position="251"/>
    </location>
</feature>
<protein>
    <recommendedName>
        <fullName evidence="4">RRM domain-containing protein</fullName>
    </recommendedName>
</protein>
<evidence type="ECO:0000256" key="2">
    <source>
        <dbReference type="PROSITE-ProRule" id="PRU00176"/>
    </source>
</evidence>
<feature type="compositionally biased region" description="Polar residues" evidence="3">
    <location>
        <begin position="337"/>
        <end position="365"/>
    </location>
</feature>
<dbReference type="SUPFAM" id="SSF54928">
    <property type="entry name" value="RNA-binding domain, RBD"/>
    <property type="match status" value="1"/>
</dbReference>
<dbReference type="CDD" id="cd00590">
    <property type="entry name" value="RRM_SF"/>
    <property type="match status" value="1"/>
</dbReference>
<dbReference type="InterPro" id="IPR035979">
    <property type="entry name" value="RBD_domain_sf"/>
</dbReference>
<feature type="region of interest" description="Disordered" evidence="3">
    <location>
        <begin position="229"/>
        <end position="415"/>
    </location>
</feature>
<name>A0ABU6VF18_9FABA</name>
<dbReference type="SMART" id="SM00360">
    <property type="entry name" value="RRM"/>
    <property type="match status" value="1"/>
</dbReference>
<organism evidence="5 6">
    <name type="scientific">Stylosanthes scabra</name>
    <dbReference type="NCBI Taxonomy" id="79078"/>
    <lineage>
        <taxon>Eukaryota</taxon>
        <taxon>Viridiplantae</taxon>
        <taxon>Streptophyta</taxon>
        <taxon>Embryophyta</taxon>
        <taxon>Tracheophyta</taxon>
        <taxon>Spermatophyta</taxon>
        <taxon>Magnoliopsida</taxon>
        <taxon>eudicotyledons</taxon>
        <taxon>Gunneridae</taxon>
        <taxon>Pentapetalae</taxon>
        <taxon>rosids</taxon>
        <taxon>fabids</taxon>
        <taxon>Fabales</taxon>
        <taxon>Fabaceae</taxon>
        <taxon>Papilionoideae</taxon>
        <taxon>50 kb inversion clade</taxon>
        <taxon>dalbergioids sensu lato</taxon>
        <taxon>Dalbergieae</taxon>
        <taxon>Pterocarpus clade</taxon>
        <taxon>Stylosanthes</taxon>
    </lineage>
</organism>
<sequence length="533" mass="60378">MRWTEENNAFTIFVDNLPFDATNGWVRKVFNSVGEVVDVFVSMKRRERNPLRFAFVRYASRDKALRAVEQLDGWLVWGNCLKTLGESRVYLKSDNEKLEKLERAAVGETMNPYEFIKLKEEILKEWDTAEEIKMLGSMKVLLVFNSKQSRDEALESEALIKHFLEVRRWIKLEVNRALIDSYTGPSIQAYMKAVIDELKCLLYVREIGTLGVYADGGGKDTENIAGSGAMLDRDAVPEKANAEEENPKSAEKGGGATEDIDAETQRSRVEETQEARENEEGGDSGRPHAENSNPKGPDASWASPSITKTLEDDRRTEDVIQGKLIENGLVYERNATENDNNMELAQDVSSQDLGHSDDSVSTSLSAPPGFEPTYRIIAPGQRKWRQIKESQKLRVSGGEKSEGRARAPRRKSKKVTSLKLKDRVIGALQGAKKGVKRKKGKEIPRIEDAEWWGEQNVDEDSEDIECTYEDFDRMWWIGREAGFDADEDGDINHYLKDSRRKNAEQAVDGPCRKQRNRRKRASKKVGVSGNYTQ</sequence>
<feature type="compositionally biased region" description="Basic residues" evidence="3">
    <location>
        <begin position="406"/>
        <end position="415"/>
    </location>
</feature>
<evidence type="ECO:0000259" key="4">
    <source>
        <dbReference type="PROSITE" id="PS50102"/>
    </source>
</evidence>
<feature type="compositionally biased region" description="Basic and acidic residues" evidence="3">
    <location>
        <begin position="263"/>
        <end position="289"/>
    </location>
</feature>
<feature type="region of interest" description="Disordered" evidence="3">
    <location>
        <begin position="496"/>
        <end position="533"/>
    </location>
</feature>
<dbReference type="Pfam" id="PF00076">
    <property type="entry name" value="RRM_1"/>
    <property type="match status" value="1"/>
</dbReference>
<gene>
    <name evidence="5" type="ORF">PIB30_041600</name>
</gene>
<evidence type="ECO:0000256" key="1">
    <source>
        <dbReference type="ARBA" id="ARBA00022884"/>
    </source>
</evidence>
<dbReference type="InterPro" id="IPR000504">
    <property type="entry name" value="RRM_dom"/>
</dbReference>